<keyword evidence="2" id="KW-1185">Reference proteome</keyword>
<reference evidence="1 2" key="1">
    <citation type="submission" date="2020-12" db="EMBL/GenBank/DDBJ databases">
        <title>Concerted genomic and epigenomic changes stabilize Arabidopsis allopolyploids.</title>
        <authorList>
            <person name="Chen Z."/>
        </authorList>
    </citation>
    <scope>NUCLEOTIDE SEQUENCE [LARGE SCALE GENOMIC DNA]</scope>
    <source>
        <strain evidence="1">As9502</strain>
        <tissue evidence="1">Leaf</tissue>
    </source>
</reference>
<comment type="caution">
    <text evidence="1">The sequence shown here is derived from an EMBL/GenBank/DDBJ whole genome shotgun (WGS) entry which is preliminary data.</text>
</comment>
<organism evidence="1 2">
    <name type="scientific">Arabidopsis suecica</name>
    <name type="common">Swedish thale-cress</name>
    <name type="synonym">Cardaminopsis suecica</name>
    <dbReference type="NCBI Taxonomy" id="45249"/>
    <lineage>
        <taxon>Eukaryota</taxon>
        <taxon>Viridiplantae</taxon>
        <taxon>Streptophyta</taxon>
        <taxon>Embryophyta</taxon>
        <taxon>Tracheophyta</taxon>
        <taxon>Spermatophyta</taxon>
        <taxon>Magnoliopsida</taxon>
        <taxon>eudicotyledons</taxon>
        <taxon>Gunneridae</taxon>
        <taxon>Pentapetalae</taxon>
        <taxon>rosids</taxon>
        <taxon>malvids</taxon>
        <taxon>Brassicales</taxon>
        <taxon>Brassicaceae</taxon>
        <taxon>Camelineae</taxon>
        <taxon>Arabidopsis</taxon>
    </lineage>
</organism>
<dbReference type="OrthoDB" id="1727737at2759"/>
<name>A0A8T2BRI8_ARASU</name>
<sequence>MVIASISKCDVDIRRELHSSILLAGGTSSMQQLKERFEKDLESPQSARVKVLASGNTTERRFSVWIGGSILAPLGSFQQMWFSKCMKSMELLTSRGNALKAA</sequence>
<dbReference type="Proteomes" id="UP000694251">
    <property type="component" value="Chromosome 7"/>
</dbReference>
<proteinExistence type="predicted"/>
<evidence type="ECO:0000313" key="1">
    <source>
        <dbReference type="EMBL" id="KAG7590037.1"/>
    </source>
</evidence>
<dbReference type="EMBL" id="JAEFBJ010000007">
    <property type="protein sequence ID" value="KAG7590037.1"/>
    <property type="molecule type" value="Genomic_DNA"/>
</dbReference>
<evidence type="ECO:0000313" key="2">
    <source>
        <dbReference type="Proteomes" id="UP000694251"/>
    </source>
</evidence>
<gene>
    <name evidence="1" type="ORF">ISN44_As07g022460</name>
</gene>
<accession>A0A8T2BRI8</accession>
<dbReference type="InterPro" id="IPR004000">
    <property type="entry name" value="Actin"/>
</dbReference>
<dbReference type="PANTHER" id="PTHR11937">
    <property type="entry name" value="ACTIN"/>
    <property type="match status" value="1"/>
</dbReference>
<dbReference type="AlphaFoldDB" id="A0A8T2BRI8"/>
<protein>
    <submittedName>
        <fullName evidence="1">Actin family</fullName>
    </submittedName>
</protein>
<dbReference type="Pfam" id="PF00022">
    <property type="entry name" value="Actin"/>
    <property type="match status" value="1"/>
</dbReference>